<gene>
    <name evidence="1" type="ORF">WN55_08969</name>
</gene>
<keyword evidence="2" id="KW-1185">Reference proteome</keyword>
<evidence type="ECO:0000313" key="1">
    <source>
        <dbReference type="EMBL" id="KZC06873.1"/>
    </source>
</evidence>
<dbReference type="AlphaFoldDB" id="A0A154P4U1"/>
<evidence type="ECO:0000313" key="2">
    <source>
        <dbReference type="Proteomes" id="UP000076502"/>
    </source>
</evidence>
<sequence length="60" mass="6925">MKTRGNADEIHVLFCRKYIEWFISFNKNSLLSVSNDTPILFLCSLNAGIGEMTDREIRDT</sequence>
<organism evidence="1 2">
    <name type="scientific">Dufourea novaeangliae</name>
    <name type="common">Sweat bee</name>
    <dbReference type="NCBI Taxonomy" id="178035"/>
    <lineage>
        <taxon>Eukaryota</taxon>
        <taxon>Metazoa</taxon>
        <taxon>Ecdysozoa</taxon>
        <taxon>Arthropoda</taxon>
        <taxon>Hexapoda</taxon>
        <taxon>Insecta</taxon>
        <taxon>Pterygota</taxon>
        <taxon>Neoptera</taxon>
        <taxon>Endopterygota</taxon>
        <taxon>Hymenoptera</taxon>
        <taxon>Apocrita</taxon>
        <taxon>Aculeata</taxon>
        <taxon>Apoidea</taxon>
        <taxon>Anthophila</taxon>
        <taxon>Halictidae</taxon>
        <taxon>Rophitinae</taxon>
        <taxon>Dufourea</taxon>
    </lineage>
</organism>
<accession>A0A154P4U1</accession>
<name>A0A154P4U1_DUFNO</name>
<dbReference type="EMBL" id="KQ434817">
    <property type="protein sequence ID" value="KZC06873.1"/>
    <property type="molecule type" value="Genomic_DNA"/>
</dbReference>
<proteinExistence type="predicted"/>
<reference evidence="1 2" key="1">
    <citation type="submission" date="2015-07" db="EMBL/GenBank/DDBJ databases">
        <title>The genome of Dufourea novaeangliae.</title>
        <authorList>
            <person name="Pan H."/>
            <person name="Kapheim K."/>
        </authorList>
    </citation>
    <scope>NUCLEOTIDE SEQUENCE [LARGE SCALE GENOMIC DNA]</scope>
    <source>
        <strain evidence="1">0120121106</strain>
        <tissue evidence="1">Whole body</tissue>
    </source>
</reference>
<protein>
    <submittedName>
        <fullName evidence="1">Uncharacterized protein</fullName>
    </submittedName>
</protein>
<dbReference type="Proteomes" id="UP000076502">
    <property type="component" value="Unassembled WGS sequence"/>
</dbReference>